<keyword evidence="5" id="KW-0067">ATP-binding</keyword>
<reference evidence="8" key="2">
    <citation type="submission" date="2021-09" db="EMBL/GenBank/DDBJ databases">
        <authorList>
            <person name="Jia N."/>
            <person name="Wang J."/>
            <person name="Shi W."/>
            <person name="Du L."/>
            <person name="Sun Y."/>
            <person name="Zhan W."/>
            <person name="Jiang J."/>
            <person name="Wang Q."/>
            <person name="Zhang B."/>
            <person name="Ji P."/>
            <person name="Sakyi L.B."/>
            <person name="Cui X."/>
            <person name="Yuan T."/>
            <person name="Jiang B."/>
            <person name="Yang W."/>
            <person name="Lam T.T.-Y."/>
            <person name="Chang Q."/>
            <person name="Ding S."/>
            <person name="Wang X."/>
            <person name="Zhu J."/>
            <person name="Ruan X."/>
            <person name="Zhao L."/>
            <person name="Wei J."/>
            <person name="Que T."/>
            <person name="Du C."/>
            <person name="Cheng J."/>
            <person name="Dai P."/>
            <person name="Han X."/>
            <person name="Huang E."/>
            <person name="Gao Y."/>
            <person name="Liu J."/>
            <person name="Shao H."/>
            <person name="Ye R."/>
            <person name="Li L."/>
            <person name="Wei W."/>
            <person name="Wang X."/>
            <person name="Wang C."/>
            <person name="Huo Q."/>
            <person name="Li W."/>
            <person name="Guo W."/>
            <person name="Chen H."/>
            <person name="Chen S."/>
            <person name="Zhou L."/>
            <person name="Zhou L."/>
            <person name="Ni X."/>
            <person name="Tian J."/>
            <person name="Zhou Y."/>
            <person name="Sheng Y."/>
            <person name="Liu T."/>
            <person name="Pan Y."/>
            <person name="Xia L."/>
            <person name="Li J."/>
            <person name="Zhao F."/>
            <person name="Cao W."/>
        </authorList>
    </citation>
    <scope>NUCLEOTIDE SEQUENCE</scope>
    <source>
        <strain evidence="8">Rsan-2018</strain>
        <tissue evidence="8">Larvae</tissue>
    </source>
</reference>
<dbReference type="SUPFAM" id="SSF52540">
    <property type="entry name" value="P-loop containing nucleoside triphosphate hydrolases"/>
    <property type="match status" value="1"/>
</dbReference>
<dbReference type="VEuPathDB" id="VectorBase:RSAN_039872"/>
<comment type="caution">
    <text evidence="8">The sequence shown here is derived from an EMBL/GenBank/DDBJ whole genome shotgun (WGS) entry which is preliminary data.</text>
</comment>
<evidence type="ECO:0000256" key="4">
    <source>
        <dbReference type="ARBA" id="ARBA00022806"/>
    </source>
</evidence>
<dbReference type="GO" id="GO:0005829">
    <property type="term" value="C:cytosol"/>
    <property type="evidence" value="ECO:0007669"/>
    <property type="project" value="TreeGrafter"/>
</dbReference>
<dbReference type="GO" id="GO:0005524">
    <property type="term" value="F:ATP binding"/>
    <property type="evidence" value="ECO:0007669"/>
    <property type="project" value="UniProtKB-KW"/>
</dbReference>
<dbReference type="EC" id="3.6.4.13" evidence="1"/>
<dbReference type="Gene3D" id="3.40.50.300">
    <property type="entry name" value="P-loop containing nucleotide triphosphate hydrolases"/>
    <property type="match status" value="1"/>
</dbReference>
<reference evidence="8" key="1">
    <citation type="journal article" date="2020" name="Cell">
        <title>Large-Scale Comparative Analyses of Tick Genomes Elucidate Their Genetic Diversity and Vector Capacities.</title>
        <authorList>
            <consortium name="Tick Genome and Microbiome Consortium (TIGMIC)"/>
            <person name="Jia N."/>
            <person name="Wang J."/>
            <person name="Shi W."/>
            <person name="Du L."/>
            <person name="Sun Y."/>
            <person name="Zhan W."/>
            <person name="Jiang J.F."/>
            <person name="Wang Q."/>
            <person name="Zhang B."/>
            <person name="Ji P."/>
            <person name="Bell-Sakyi L."/>
            <person name="Cui X.M."/>
            <person name="Yuan T.T."/>
            <person name="Jiang B.G."/>
            <person name="Yang W.F."/>
            <person name="Lam T.T."/>
            <person name="Chang Q.C."/>
            <person name="Ding S.J."/>
            <person name="Wang X.J."/>
            <person name="Zhu J.G."/>
            <person name="Ruan X.D."/>
            <person name="Zhao L."/>
            <person name="Wei J.T."/>
            <person name="Ye R.Z."/>
            <person name="Que T.C."/>
            <person name="Du C.H."/>
            <person name="Zhou Y.H."/>
            <person name="Cheng J.X."/>
            <person name="Dai P.F."/>
            <person name="Guo W.B."/>
            <person name="Han X.H."/>
            <person name="Huang E.J."/>
            <person name="Li L.F."/>
            <person name="Wei W."/>
            <person name="Gao Y.C."/>
            <person name="Liu J.Z."/>
            <person name="Shao H.Z."/>
            <person name="Wang X."/>
            <person name="Wang C.C."/>
            <person name="Yang T.C."/>
            <person name="Huo Q.B."/>
            <person name="Li W."/>
            <person name="Chen H.Y."/>
            <person name="Chen S.E."/>
            <person name="Zhou L.G."/>
            <person name="Ni X.B."/>
            <person name="Tian J.H."/>
            <person name="Sheng Y."/>
            <person name="Liu T."/>
            <person name="Pan Y.S."/>
            <person name="Xia L.Y."/>
            <person name="Li J."/>
            <person name="Zhao F."/>
            <person name="Cao W.C."/>
        </authorList>
    </citation>
    <scope>NUCLEOTIDE SEQUENCE</scope>
    <source>
        <strain evidence="8">Rsan-2018</strain>
    </source>
</reference>
<evidence type="ECO:0000256" key="1">
    <source>
        <dbReference type="ARBA" id="ARBA00012552"/>
    </source>
</evidence>
<feature type="short sequence motif" description="Q motif" evidence="6">
    <location>
        <begin position="26"/>
        <end position="54"/>
    </location>
</feature>
<evidence type="ECO:0000259" key="7">
    <source>
        <dbReference type="PROSITE" id="PS51195"/>
    </source>
</evidence>
<dbReference type="InterPro" id="IPR011545">
    <property type="entry name" value="DEAD/DEAH_box_helicase_dom"/>
</dbReference>
<sequence>MTRRIAHKLETQWRSQDVLQSEDENATFEEFLLSKQLLSGLRKSGFVRPSPIQLRAIPLGLCGFDMVVQAKSGTGKTCVFSVLTLQAVNVSKNAVQLGTPKAG</sequence>
<dbReference type="InterPro" id="IPR050079">
    <property type="entry name" value="DEAD_box_RNA_helicase"/>
</dbReference>
<keyword evidence="2" id="KW-0547">Nucleotide-binding</keyword>
<dbReference type="PANTHER" id="PTHR47959:SF1">
    <property type="entry name" value="ATP-DEPENDENT RNA HELICASE DBPA"/>
    <property type="match status" value="1"/>
</dbReference>
<dbReference type="Pfam" id="PF00270">
    <property type="entry name" value="DEAD"/>
    <property type="match status" value="1"/>
</dbReference>
<evidence type="ECO:0000313" key="9">
    <source>
        <dbReference type="Proteomes" id="UP000821837"/>
    </source>
</evidence>
<dbReference type="InterPro" id="IPR027417">
    <property type="entry name" value="P-loop_NTPase"/>
</dbReference>
<accession>A0A9D4TCY0</accession>
<dbReference type="EMBL" id="JABSTV010000757">
    <property type="protein sequence ID" value="KAH7985707.1"/>
    <property type="molecule type" value="Genomic_DNA"/>
</dbReference>
<dbReference type="GO" id="GO:0016787">
    <property type="term" value="F:hydrolase activity"/>
    <property type="evidence" value="ECO:0007669"/>
    <property type="project" value="UniProtKB-KW"/>
</dbReference>
<dbReference type="GO" id="GO:0003676">
    <property type="term" value="F:nucleic acid binding"/>
    <property type="evidence" value="ECO:0007669"/>
    <property type="project" value="InterPro"/>
</dbReference>
<evidence type="ECO:0000256" key="5">
    <source>
        <dbReference type="ARBA" id="ARBA00022840"/>
    </source>
</evidence>
<name>A0A9D4TCY0_RHISA</name>
<evidence type="ECO:0000256" key="2">
    <source>
        <dbReference type="ARBA" id="ARBA00022741"/>
    </source>
</evidence>
<dbReference type="Proteomes" id="UP000821837">
    <property type="component" value="Unassembled WGS sequence"/>
</dbReference>
<evidence type="ECO:0000256" key="6">
    <source>
        <dbReference type="PROSITE-ProRule" id="PRU00552"/>
    </source>
</evidence>
<keyword evidence="9" id="KW-1185">Reference proteome</keyword>
<organism evidence="8 9">
    <name type="scientific">Rhipicephalus sanguineus</name>
    <name type="common">Brown dog tick</name>
    <name type="synonym">Ixodes sanguineus</name>
    <dbReference type="NCBI Taxonomy" id="34632"/>
    <lineage>
        <taxon>Eukaryota</taxon>
        <taxon>Metazoa</taxon>
        <taxon>Ecdysozoa</taxon>
        <taxon>Arthropoda</taxon>
        <taxon>Chelicerata</taxon>
        <taxon>Arachnida</taxon>
        <taxon>Acari</taxon>
        <taxon>Parasitiformes</taxon>
        <taxon>Ixodida</taxon>
        <taxon>Ixodoidea</taxon>
        <taxon>Ixodidae</taxon>
        <taxon>Rhipicephalinae</taxon>
        <taxon>Rhipicephalus</taxon>
        <taxon>Rhipicephalus</taxon>
    </lineage>
</organism>
<dbReference type="PANTHER" id="PTHR47959">
    <property type="entry name" value="ATP-DEPENDENT RNA HELICASE RHLE-RELATED"/>
    <property type="match status" value="1"/>
</dbReference>
<dbReference type="AlphaFoldDB" id="A0A9D4TCY0"/>
<dbReference type="GO" id="GO:0003724">
    <property type="term" value="F:RNA helicase activity"/>
    <property type="evidence" value="ECO:0007669"/>
    <property type="project" value="UniProtKB-EC"/>
</dbReference>
<dbReference type="PROSITE" id="PS51195">
    <property type="entry name" value="Q_MOTIF"/>
    <property type="match status" value="1"/>
</dbReference>
<dbReference type="InterPro" id="IPR014014">
    <property type="entry name" value="RNA_helicase_DEAD_Q_motif"/>
</dbReference>
<evidence type="ECO:0000256" key="3">
    <source>
        <dbReference type="ARBA" id="ARBA00022801"/>
    </source>
</evidence>
<feature type="domain" description="DEAD-box RNA helicase Q" evidence="7">
    <location>
        <begin position="26"/>
        <end position="54"/>
    </location>
</feature>
<keyword evidence="3" id="KW-0378">Hydrolase</keyword>
<keyword evidence="4" id="KW-0347">Helicase</keyword>
<proteinExistence type="predicted"/>
<gene>
    <name evidence="8" type="ORF">HPB52_025457</name>
</gene>
<evidence type="ECO:0000313" key="8">
    <source>
        <dbReference type="EMBL" id="KAH7985707.1"/>
    </source>
</evidence>
<protein>
    <recommendedName>
        <fullName evidence="1">RNA helicase</fullName>
        <ecNumber evidence="1">3.6.4.13</ecNumber>
    </recommendedName>
</protein>